<dbReference type="InterPro" id="IPR011051">
    <property type="entry name" value="RmlC_Cupin_sf"/>
</dbReference>
<keyword evidence="3" id="KW-1185">Reference proteome</keyword>
<name>A0ABW9QTI9_9ACTN</name>
<dbReference type="InterPro" id="IPR008579">
    <property type="entry name" value="UGlyAH_Cupin_dom"/>
</dbReference>
<dbReference type="Proteomes" id="UP000437736">
    <property type="component" value="Unassembled WGS sequence"/>
</dbReference>
<dbReference type="PANTHER" id="PTHR40943:SF1">
    <property type="entry name" value="CYTOPLASMIC PROTEIN"/>
    <property type="match status" value="1"/>
</dbReference>
<accession>A0ABW9QTI9</accession>
<proteinExistence type="predicted"/>
<reference evidence="2 3" key="1">
    <citation type="submission" date="2019-11" db="EMBL/GenBank/DDBJ databases">
        <title>Acidiferrimicrobium australis gen. nov., sp. nov., an acidophilic and obligately heterotrophic, member of the Actinobacteria that catalyses dissimilatory oxido- reduction of iron isolated from metal-rich acidic water in Chile.</title>
        <authorList>
            <person name="Gonzalez D."/>
            <person name="Huber K."/>
            <person name="Hedrich S."/>
            <person name="Rojas-Villalobos C."/>
            <person name="Quatrini R."/>
            <person name="Dinamarca M.A."/>
            <person name="Schwarz A."/>
            <person name="Canales C."/>
            <person name="Nancucheo I."/>
        </authorList>
    </citation>
    <scope>NUCLEOTIDE SEQUENCE [LARGE SCALE GENOMIC DNA]</scope>
    <source>
        <strain evidence="2 3">USS-CCA1</strain>
    </source>
</reference>
<dbReference type="Gene3D" id="2.60.120.10">
    <property type="entry name" value="Jelly Rolls"/>
    <property type="match status" value="1"/>
</dbReference>
<dbReference type="InterPro" id="IPR014710">
    <property type="entry name" value="RmlC-like_jellyroll"/>
</dbReference>
<dbReference type="PANTHER" id="PTHR40943">
    <property type="entry name" value="CYTOPLASMIC PROTEIN-RELATED"/>
    <property type="match status" value="1"/>
</dbReference>
<evidence type="ECO:0000313" key="2">
    <source>
        <dbReference type="EMBL" id="MST33164.1"/>
    </source>
</evidence>
<evidence type="ECO:0000259" key="1">
    <source>
        <dbReference type="Pfam" id="PF05899"/>
    </source>
</evidence>
<dbReference type="SUPFAM" id="SSF51182">
    <property type="entry name" value="RmlC-like cupins"/>
    <property type="match status" value="1"/>
</dbReference>
<comment type="caution">
    <text evidence="2">The sequence shown here is derived from an EMBL/GenBank/DDBJ whole genome shotgun (WGS) entry which is preliminary data.</text>
</comment>
<gene>
    <name evidence="2" type="ORF">GHK86_10585</name>
</gene>
<dbReference type="EMBL" id="WJHE01000503">
    <property type="protein sequence ID" value="MST33164.1"/>
    <property type="molecule type" value="Genomic_DNA"/>
</dbReference>
<evidence type="ECO:0000313" key="3">
    <source>
        <dbReference type="Proteomes" id="UP000437736"/>
    </source>
</evidence>
<feature type="domain" description="(S)-ureidoglycine aminohydrolase cupin" evidence="1">
    <location>
        <begin position="42"/>
        <end position="113"/>
    </location>
</feature>
<dbReference type="Pfam" id="PF05899">
    <property type="entry name" value="Cupin_3"/>
    <property type="match status" value="1"/>
</dbReference>
<protein>
    <submittedName>
        <fullName evidence="2">DUF861 domain-containing protein</fullName>
    </submittedName>
</protein>
<sequence>MSDDASSRTLTDDALRCRLGAPQPAGTGAVGGEPMAASVALAELGDVEVGVWEMTPGVCHDVEGDEVFVVLSGRGAVRFADGSVVDLAPGRVVRLRGGERTVWDVTETLRKVYVALADASAPA</sequence>
<organism evidence="2 3">
    <name type="scientific">Acidiferrimicrobium australe</name>
    <dbReference type="NCBI Taxonomy" id="2664430"/>
    <lineage>
        <taxon>Bacteria</taxon>
        <taxon>Bacillati</taxon>
        <taxon>Actinomycetota</taxon>
        <taxon>Acidimicrobiia</taxon>
        <taxon>Acidimicrobiales</taxon>
        <taxon>Acidimicrobiaceae</taxon>
        <taxon>Acidiferrimicrobium</taxon>
    </lineage>
</organism>